<feature type="compositionally biased region" description="Basic and acidic residues" evidence="1">
    <location>
        <begin position="1"/>
        <end position="14"/>
    </location>
</feature>
<organism evidence="2 3">
    <name type="scientific">Peronospora matthiolae</name>
    <dbReference type="NCBI Taxonomy" id="2874970"/>
    <lineage>
        <taxon>Eukaryota</taxon>
        <taxon>Sar</taxon>
        <taxon>Stramenopiles</taxon>
        <taxon>Oomycota</taxon>
        <taxon>Peronosporomycetes</taxon>
        <taxon>Peronosporales</taxon>
        <taxon>Peronosporaceae</taxon>
        <taxon>Peronospora</taxon>
    </lineage>
</organism>
<feature type="region of interest" description="Disordered" evidence="1">
    <location>
        <begin position="1"/>
        <end position="20"/>
    </location>
</feature>
<evidence type="ECO:0000313" key="2">
    <source>
        <dbReference type="EMBL" id="CAK7923818.1"/>
    </source>
</evidence>
<proteinExistence type="predicted"/>
<accession>A0AAV1TRU9</accession>
<protein>
    <submittedName>
        <fullName evidence="2">Uncharacterized protein</fullName>
    </submittedName>
</protein>
<reference evidence="2" key="1">
    <citation type="submission" date="2024-01" db="EMBL/GenBank/DDBJ databases">
        <authorList>
            <person name="Webb A."/>
        </authorList>
    </citation>
    <scope>NUCLEOTIDE SEQUENCE</scope>
    <source>
        <strain evidence="2">Pm1</strain>
    </source>
</reference>
<sequence length="92" mass="10413">MERSLTKREGDGKPNTKPNALELFGKELQGSYLVEIENSYQFNVALELTSAIRSFRQTAAFLKQHRDASNKLKISGLKLILSHPTVWSFVFA</sequence>
<comment type="caution">
    <text evidence="2">The sequence shown here is derived from an EMBL/GenBank/DDBJ whole genome shotgun (WGS) entry which is preliminary data.</text>
</comment>
<dbReference type="Proteomes" id="UP001162060">
    <property type="component" value="Unassembled WGS sequence"/>
</dbReference>
<evidence type="ECO:0000256" key="1">
    <source>
        <dbReference type="SAM" id="MobiDB-lite"/>
    </source>
</evidence>
<name>A0AAV1TRU9_9STRA</name>
<gene>
    <name evidence="2" type="ORF">PM001_LOCUS8968</name>
</gene>
<dbReference type="EMBL" id="CAKLBY020000070">
    <property type="protein sequence ID" value="CAK7923818.1"/>
    <property type="molecule type" value="Genomic_DNA"/>
</dbReference>
<dbReference type="AlphaFoldDB" id="A0AAV1TRU9"/>
<evidence type="ECO:0000313" key="3">
    <source>
        <dbReference type="Proteomes" id="UP001162060"/>
    </source>
</evidence>